<protein>
    <submittedName>
        <fullName evidence="1">Uncharacterized protein</fullName>
    </submittedName>
</protein>
<dbReference type="AlphaFoldDB" id="A0A0K2TGY5"/>
<accession>A0A0K2TGY5</accession>
<evidence type="ECO:0000313" key="1">
    <source>
        <dbReference type="EMBL" id="CDW25120.1"/>
    </source>
</evidence>
<proteinExistence type="predicted"/>
<dbReference type="EMBL" id="HACA01007759">
    <property type="protein sequence ID" value="CDW25120.1"/>
    <property type="molecule type" value="Transcribed_RNA"/>
</dbReference>
<sequence length="96" mass="11086">SSYHDPSPLHQLPLGEGDSRWTSFLFACLLNSSISFSQQLFKKEEDKSLKLSLCSYDVISRRCSYDSHSIRKEFLNNIIEGKSIWLFNRSYTSSIT</sequence>
<name>A0A0K2TGY5_LEPSM</name>
<organism evidence="1">
    <name type="scientific">Lepeophtheirus salmonis</name>
    <name type="common">Salmon louse</name>
    <name type="synonym">Caligus salmonis</name>
    <dbReference type="NCBI Taxonomy" id="72036"/>
    <lineage>
        <taxon>Eukaryota</taxon>
        <taxon>Metazoa</taxon>
        <taxon>Ecdysozoa</taxon>
        <taxon>Arthropoda</taxon>
        <taxon>Crustacea</taxon>
        <taxon>Multicrustacea</taxon>
        <taxon>Hexanauplia</taxon>
        <taxon>Copepoda</taxon>
        <taxon>Siphonostomatoida</taxon>
        <taxon>Caligidae</taxon>
        <taxon>Lepeophtheirus</taxon>
    </lineage>
</organism>
<reference evidence="1" key="1">
    <citation type="submission" date="2014-05" db="EMBL/GenBank/DDBJ databases">
        <authorList>
            <person name="Chronopoulou M."/>
        </authorList>
    </citation>
    <scope>NUCLEOTIDE SEQUENCE</scope>
    <source>
        <tissue evidence="1">Whole organism</tissue>
    </source>
</reference>
<feature type="non-terminal residue" evidence="1">
    <location>
        <position position="1"/>
    </location>
</feature>